<organism evidence="2 3">
    <name type="scientific">Lelliottia aquatilis</name>
    <dbReference type="NCBI Taxonomy" id="2080838"/>
    <lineage>
        <taxon>Bacteria</taxon>
        <taxon>Pseudomonadati</taxon>
        <taxon>Pseudomonadota</taxon>
        <taxon>Gammaproteobacteria</taxon>
        <taxon>Enterobacterales</taxon>
        <taxon>Enterobacteriaceae</taxon>
        <taxon>Lelliottia</taxon>
    </lineage>
</organism>
<dbReference type="InterPro" id="IPR001357">
    <property type="entry name" value="BRCT_dom"/>
</dbReference>
<dbReference type="Gene3D" id="3.40.50.10190">
    <property type="entry name" value="BRCT domain"/>
    <property type="match status" value="1"/>
</dbReference>
<evidence type="ECO:0000313" key="3">
    <source>
        <dbReference type="Proteomes" id="UP000237025"/>
    </source>
</evidence>
<feature type="domain" description="BRCT" evidence="1">
    <location>
        <begin position="206"/>
        <end position="286"/>
    </location>
</feature>
<reference evidence="2 3" key="1">
    <citation type="submission" date="2018-02" db="EMBL/GenBank/DDBJ databases">
        <title>Lelliotia aquatilis sp. nov., isolated from drinking water.</title>
        <authorList>
            <person name="Kaempfer P."/>
            <person name="Glaeser S."/>
            <person name="Exner M."/>
            <person name="Doijad S."/>
            <person name="Chakraborty T."/>
        </authorList>
    </citation>
    <scope>NUCLEOTIDE SEQUENCE [LARGE SCALE GENOMIC DNA]</scope>
    <source>
        <strain evidence="2 3">6331-17</strain>
    </source>
</reference>
<dbReference type="InterPro" id="IPR036420">
    <property type="entry name" value="BRCT_dom_sf"/>
</dbReference>
<accession>A0ABX5A3S8</accession>
<evidence type="ECO:0000313" key="2">
    <source>
        <dbReference type="EMBL" id="POZ24097.1"/>
    </source>
</evidence>
<name>A0ABX5A3S8_9ENTR</name>
<keyword evidence="2" id="KW-0436">Ligase</keyword>
<dbReference type="SUPFAM" id="SSF52113">
    <property type="entry name" value="BRCT domain"/>
    <property type="match status" value="1"/>
</dbReference>
<evidence type="ECO:0000259" key="1">
    <source>
        <dbReference type="PROSITE" id="PS50172"/>
    </source>
</evidence>
<sequence>METEYSKFNYVRNKDKLLTNLISLIDGILSDGKITQNEVLFLDTWLIEADVISRNYCVRAIRNRAADILADGVVTETELKFFKADLLKIQKQLLDTPSLDLYSEEADRHLLEGLCKGMLADHQLLDEEIKYLNWWLTSNGALKNNYPGKELYQLVSEILKDGVITPEERESLKEGLIAFTGCDLASGVVDGMSTRLPIDPIESLDFSGAVVCLTGDFLHGKRSKCKADIEAAGATVCDTVTMKIDYLIVGTLSSKDWMYQSHGRKIEKAVDYRDNKNIPLKIISEEQWQNLMV</sequence>
<protein>
    <submittedName>
        <fullName evidence="2">NAD-dependent DNA ligase</fullName>
    </submittedName>
</protein>
<gene>
    <name evidence="2" type="ORF">C3712_07745</name>
</gene>
<dbReference type="CDD" id="cd17748">
    <property type="entry name" value="BRCT_DNA_ligase_like"/>
    <property type="match status" value="1"/>
</dbReference>
<dbReference type="EMBL" id="PQVW01000004">
    <property type="protein sequence ID" value="POZ24097.1"/>
    <property type="molecule type" value="Genomic_DNA"/>
</dbReference>
<proteinExistence type="predicted"/>
<dbReference type="PROSITE" id="PS50172">
    <property type="entry name" value="BRCT"/>
    <property type="match status" value="1"/>
</dbReference>
<dbReference type="GO" id="GO:0016874">
    <property type="term" value="F:ligase activity"/>
    <property type="evidence" value="ECO:0007669"/>
    <property type="project" value="UniProtKB-KW"/>
</dbReference>
<dbReference type="Proteomes" id="UP000237025">
    <property type="component" value="Unassembled WGS sequence"/>
</dbReference>
<comment type="caution">
    <text evidence="2">The sequence shown here is derived from an EMBL/GenBank/DDBJ whole genome shotgun (WGS) entry which is preliminary data.</text>
</comment>
<dbReference type="RefSeq" id="WP_103948599.1">
    <property type="nucleotide sequence ID" value="NZ_PQVT01000004.1"/>
</dbReference>
<keyword evidence="3" id="KW-1185">Reference proteome</keyword>